<organism evidence="1 2">
    <name type="scientific">Portunus trituberculatus</name>
    <name type="common">Swimming crab</name>
    <name type="synonym">Neptunus trituberculatus</name>
    <dbReference type="NCBI Taxonomy" id="210409"/>
    <lineage>
        <taxon>Eukaryota</taxon>
        <taxon>Metazoa</taxon>
        <taxon>Ecdysozoa</taxon>
        <taxon>Arthropoda</taxon>
        <taxon>Crustacea</taxon>
        <taxon>Multicrustacea</taxon>
        <taxon>Malacostraca</taxon>
        <taxon>Eumalacostraca</taxon>
        <taxon>Eucarida</taxon>
        <taxon>Decapoda</taxon>
        <taxon>Pleocyemata</taxon>
        <taxon>Brachyura</taxon>
        <taxon>Eubrachyura</taxon>
        <taxon>Portunoidea</taxon>
        <taxon>Portunidae</taxon>
        <taxon>Portuninae</taxon>
        <taxon>Portunus</taxon>
    </lineage>
</organism>
<evidence type="ECO:0000313" key="1">
    <source>
        <dbReference type="EMBL" id="MPD04197.1"/>
    </source>
</evidence>
<protein>
    <submittedName>
        <fullName evidence="1">Uncharacterized protein</fullName>
    </submittedName>
</protein>
<accession>A0A5B7KC16</accession>
<reference evidence="1 2" key="1">
    <citation type="submission" date="2019-05" db="EMBL/GenBank/DDBJ databases">
        <title>Another draft genome of Portunus trituberculatus and its Hox gene families provides insights of decapod evolution.</title>
        <authorList>
            <person name="Jeong J.-H."/>
            <person name="Song I."/>
            <person name="Kim S."/>
            <person name="Choi T."/>
            <person name="Kim D."/>
            <person name="Ryu S."/>
            <person name="Kim W."/>
        </authorList>
    </citation>
    <scope>NUCLEOTIDE SEQUENCE [LARGE SCALE GENOMIC DNA]</scope>
    <source>
        <tissue evidence="1">Muscle</tissue>
    </source>
</reference>
<dbReference type="EMBL" id="VSRR010139822">
    <property type="protein sequence ID" value="MPD04197.1"/>
    <property type="molecule type" value="Genomic_DNA"/>
</dbReference>
<dbReference type="Proteomes" id="UP000324222">
    <property type="component" value="Unassembled WGS sequence"/>
</dbReference>
<evidence type="ECO:0000313" key="2">
    <source>
        <dbReference type="Proteomes" id="UP000324222"/>
    </source>
</evidence>
<proteinExistence type="predicted"/>
<sequence length="153" mass="17496">MLFSTFVPFFTSSHLSSFLLHFLSHSHSLPLHPSLFPCHLFSLYLLLSTLSFFRTFQRHFLLSEPWQKRFSSFLPSFPCYIAYPANPLPPSPPPRSLACPSPCHVLPSTGQKENAIVSVVVQVKTPLRDENDTTKLTQQGNGNQFYHHCCLRY</sequence>
<keyword evidence="2" id="KW-1185">Reference proteome</keyword>
<dbReference type="AlphaFoldDB" id="A0A5B7KC16"/>
<name>A0A5B7KC16_PORTR</name>
<comment type="caution">
    <text evidence="1">The sequence shown here is derived from an EMBL/GenBank/DDBJ whole genome shotgun (WGS) entry which is preliminary data.</text>
</comment>
<gene>
    <name evidence="1" type="ORF">E2C01_099871</name>
</gene>